<name>A0A2S1KQH9_9LACO</name>
<sequence length="149" mass="16940">MNMFGKKKTSIAQPANTKHAFYQQLAHHTKRAWDMAIALAQLDALPTDATQRQSLHVDVSQPDGRRGEGLTAVSFYVDPEEMRPVFMAKRDEQASIAAEYLESLLLSSDLTTRDRELVATLRDMQQNQAYDLILKTLLNHNVITRRDIN</sequence>
<gene>
    <name evidence="1" type="ORF">B6254_0845</name>
</gene>
<evidence type="ECO:0000313" key="1">
    <source>
        <dbReference type="EMBL" id="AWF95252.1"/>
    </source>
</evidence>
<reference evidence="1 2" key="1">
    <citation type="submission" date="2017-04" db="EMBL/GenBank/DDBJ databases">
        <title>Weissella cibaria strain m2 complete genome.</title>
        <authorList>
            <person name="Pan Q."/>
            <person name="Tan M."/>
            <person name="Yao F."/>
            <person name="Su S."/>
        </authorList>
    </citation>
    <scope>NUCLEOTIDE SEQUENCE [LARGE SCALE GENOMIC DNA]</scope>
    <source>
        <strain evidence="1 2">M2</strain>
    </source>
</reference>
<organism evidence="1 2">
    <name type="scientific">Weissella cibaria</name>
    <dbReference type="NCBI Taxonomy" id="137591"/>
    <lineage>
        <taxon>Bacteria</taxon>
        <taxon>Bacillati</taxon>
        <taxon>Bacillota</taxon>
        <taxon>Bacilli</taxon>
        <taxon>Lactobacillales</taxon>
        <taxon>Lactobacillaceae</taxon>
        <taxon>Weissella</taxon>
    </lineage>
</organism>
<dbReference type="EMBL" id="CP020928">
    <property type="protein sequence ID" value="AWF95252.1"/>
    <property type="molecule type" value="Genomic_DNA"/>
</dbReference>
<proteinExistence type="predicted"/>
<accession>A0A2S1KQH9</accession>
<protein>
    <submittedName>
        <fullName evidence="1">Uncharacterized protein</fullName>
    </submittedName>
</protein>
<evidence type="ECO:0000313" key="2">
    <source>
        <dbReference type="Proteomes" id="UP000244870"/>
    </source>
</evidence>
<dbReference type="Proteomes" id="UP000244870">
    <property type="component" value="Chromosome"/>
</dbReference>
<dbReference type="AlphaFoldDB" id="A0A2S1KQH9"/>